<dbReference type="InterPro" id="IPR015943">
    <property type="entry name" value="WD40/YVTN_repeat-like_dom_sf"/>
</dbReference>
<keyword evidence="5" id="KW-1185">Reference proteome</keyword>
<evidence type="ECO:0000313" key="4">
    <source>
        <dbReference type="EMBL" id="RFU32659.1"/>
    </source>
</evidence>
<accession>A0A3E2HGX4</accession>
<dbReference type="PANTHER" id="PTHR44472">
    <property type="entry name" value="DDB1- AND CUL4-ASSOCIATED FACTOR 4-RELATED"/>
    <property type="match status" value="1"/>
</dbReference>
<reference evidence="4 5" key="1">
    <citation type="submission" date="2018-05" db="EMBL/GenBank/DDBJ databases">
        <title>Draft genome sequence of Scytalidium lignicola DSM 105466, a ubiquitous saprotrophic fungus.</title>
        <authorList>
            <person name="Buettner E."/>
            <person name="Gebauer A.M."/>
            <person name="Hofrichter M."/>
            <person name="Liers C."/>
            <person name="Kellner H."/>
        </authorList>
    </citation>
    <scope>NUCLEOTIDE SEQUENCE [LARGE SCALE GENOMIC DNA]</scope>
    <source>
        <strain evidence="4 5">DSM 105466</strain>
    </source>
</reference>
<organism evidence="4 5">
    <name type="scientific">Scytalidium lignicola</name>
    <name type="common">Hyphomycete</name>
    <dbReference type="NCBI Taxonomy" id="5539"/>
    <lineage>
        <taxon>Eukaryota</taxon>
        <taxon>Fungi</taxon>
        <taxon>Dikarya</taxon>
        <taxon>Ascomycota</taxon>
        <taxon>Pezizomycotina</taxon>
        <taxon>Leotiomycetes</taxon>
        <taxon>Leotiomycetes incertae sedis</taxon>
        <taxon>Scytalidium</taxon>
    </lineage>
</organism>
<evidence type="ECO:0000256" key="3">
    <source>
        <dbReference type="SAM" id="MobiDB-lite"/>
    </source>
</evidence>
<dbReference type="InterPro" id="IPR036322">
    <property type="entry name" value="WD40_repeat_dom_sf"/>
</dbReference>
<proteinExistence type="predicted"/>
<dbReference type="GO" id="GO:0080008">
    <property type="term" value="C:Cul4-RING E3 ubiquitin ligase complex"/>
    <property type="evidence" value="ECO:0007669"/>
    <property type="project" value="TreeGrafter"/>
</dbReference>
<feature type="region of interest" description="Disordered" evidence="3">
    <location>
        <begin position="26"/>
        <end position="45"/>
    </location>
</feature>
<protein>
    <submittedName>
        <fullName evidence="4">Uncharacterized protein</fullName>
    </submittedName>
</protein>
<comment type="caution">
    <text evidence="4">The sequence shown here is derived from an EMBL/GenBank/DDBJ whole genome shotgun (WGS) entry which is preliminary data.</text>
</comment>
<dbReference type="AlphaFoldDB" id="A0A3E2HGX4"/>
<feature type="non-terminal residue" evidence="4">
    <location>
        <position position="1"/>
    </location>
</feature>
<dbReference type="InterPro" id="IPR052254">
    <property type="entry name" value="CUL4-DDB1_E3_ligase_receptor"/>
</dbReference>
<dbReference type="Proteomes" id="UP000258309">
    <property type="component" value="Unassembled WGS sequence"/>
</dbReference>
<evidence type="ECO:0000313" key="5">
    <source>
        <dbReference type="Proteomes" id="UP000258309"/>
    </source>
</evidence>
<sequence length="480" mass="53490">MTSTGPRDIPGYYYDPEKNKYFKIQNSNAAPATAPYSSENVKRRKVQDQEAKEVVLRLARRRRYLRKSKLLEDPLSGGFLAREYGHRRQGIVESIFAGDLNKTVLDLNELPHDMIKNSAVNFIVDQRTDRSGSAVDLYMSGGDGVNIVELNTDELPGKGPSDVGKSIYELERTRNFTGHSWIIPGSRDNCTSMSVHEGTRHLAITYISGNPSTGVGIMKMVSIGDKDSNDRADLGLVFGPGFSRGEGEVDVFCSAPAPPSSSTLFAFGTSHGILEVDKRDFGMSWLGPTFRGNPNNSYPPGVFALEFLFNQPSVLLSGGRNNIIEITDCRSPEWGSESSRLRHPSAVACIKQLDDHRIIVAGLNSTLRQYDLRYRKREWRRTGGKRKECTRPILEYPEYRNISTIQTGLDVDIETGIIAAGQDFEKVALFSLHGGDKLTSLPLENPNRDSVSCIRFAKDNDRGTKSIWVGHDPYIEQFAW</sequence>
<dbReference type="OrthoDB" id="128867at2759"/>
<dbReference type="SUPFAM" id="SSF50978">
    <property type="entry name" value="WD40 repeat-like"/>
    <property type="match status" value="1"/>
</dbReference>
<keyword evidence="1" id="KW-0853">WD repeat</keyword>
<feature type="compositionally biased region" description="Polar residues" evidence="3">
    <location>
        <begin position="26"/>
        <end position="39"/>
    </location>
</feature>
<dbReference type="STRING" id="5539.A0A3E2HGX4"/>
<keyword evidence="2" id="KW-0677">Repeat</keyword>
<gene>
    <name evidence="4" type="ORF">B7463_g3679</name>
</gene>
<evidence type="ECO:0000256" key="2">
    <source>
        <dbReference type="ARBA" id="ARBA00022737"/>
    </source>
</evidence>
<dbReference type="EMBL" id="NCSJ02000050">
    <property type="protein sequence ID" value="RFU32659.1"/>
    <property type="molecule type" value="Genomic_DNA"/>
</dbReference>
<evidence type="ECO:0000256" key="1">
    <source>
        <dbReference type="ARBA" id="ARBA00022574"/>
    </source>
</evidence>
<dbReference type="Gene3D" id="2.130.10.10">
    <property type="entry name" value="YVTN repeat-like/Quinoprotein amine dehydrogenase"/>
    <property type="match status" value="1"/>
</dbReference>
<dbReference type="OMA" id="QANHTAP"/>
<dbReference type="PANTHER" id="PTHR44472:SF1">
    <property type="entry name" value="DDB1 AND CUL4 ASSOCIATED FACTOR 4"/>
    <property type="match status" value="1"/>
</dbReference>
<feature type="non-terminal residue" evidence="4">
    <location>
        <position position="480"/>
    </location>
</feature>
<name>A0A3E2HGX4_SCYLI</name>